<evidence type="ECO:0000259" key="4">
    <source>
        <dbReference type="Pfam" id="PF21365"/>
    </source>
</evidence>
<feature type="domain" description="Glycosyl hydrolase family 31 C-terminal" evidence="4">
    <location>
        <begin position="138"/>
        <end position="196"/>
    </location>
</feature>
<dbReference type="Pfam" id="PF01055">
    <property type="entry name" value="Glyco_hydro_31_2nd"/>
    <property type="match status" value="1"/>
</dbReference>
<dbReference type="SUPFAM" id="SSF51011">
    <property type="entry name" value="Glycosyl hydrolase domain"/>
    <property type="match status" value="1"/>
</dbReference>
<evidence type="ECO:0000313" key="6">
    <source>
        <dbReference type="Proteomes" id="UP001164746"/>
    </source>
</evidence>
<protein>
    <submittedName>
        <fullName evidence="5">MGA-like protein</fullName>
    </submittedName>
</protein>
<dbReference type="PANTHER" id="PTHR22762">
    <property type="entry name" value="ALPHA-GLUCOSIDASE"/>
    <property type="match status" value="1"/>
</dbReference>
<keyword evidence="2" id="KW-0326">Glycosidase</keyword>
<dbReference type="PANTHER" id="PTHR22762:SF133">
    <property type="entry name" value="P-TYPE DOMAIN-CONTAINING PROTEIN"/>
    <property type="match status" value="1"/>
</dbReference>
<gene>
    <name evidence="5" type="ORF">MAR_038565</name>
</gene>
<dbReference type="Pfam" id="PF21365">
    <property type="entry name" value="Glyco_hydro_31_3rd"/>
    <property type="match status" value="1"/>
</dbReference>
<dbReference type="Proteomes" id="UP001164746">
    <property type="component" value="Chromosome 13"/>
</dbReference>
<name>A0ABY7G0L4_MYAAR</name>
<organism evidence="5 6">
    <name type="scientific">Mya arenaria</name>
    <name type="common">Soft-shell clam</name>
    <dbReference type="NCBI Taxonomy" id="6604"/>
    <lineage>
        <taxon>Eukaryota</taxon>
        <taxon>Metazoa</taxon>
        <taxon>Spiralia</taxon>
        <taxon>Lophotrochozoa</taxon>
        <taxon>Mollusca</taxon>
        <taxon>Bivalvia</taxon>
        <taxon>Autobranchia</taxon>
        <taxon>Heteroconchia</taxon>
        <taxon>Euheterodonta</taxon>
        <taxon>Imparidentia</taxon>
        <taxon>Neoheterodontei</taxon>
        <taxon>Myida</taxon>
        <taxon>Myoidea</taxon>
        <taxon>Myidae</taxon>
        <taxon>Mya</taxon>
    </lineage>
</organism>
<keyword evidence="6" id="KW-1185">Reference proteome</keyword>
<keyword evidence="2" id="KW-0378">Hydrolase</keyword>
<dbReference type="InterPro" id="IPR048395">
    <property type="entry name" value="Glyco_hydro_31_C"/>
</dbReference>
<evidence type="ECO:0000256" key="1">
    <source>
        <dbReference type="ARBA" id="ARBA00007806"/>
    </source>
</evidence>
<accession>A0ABY7G0L4</accession>
<dbReference type="InterPro" id="IPR000322">
    <property type="entry name" value="Glyco_hydro_31_TIM"/>
</dbReference>
<dbReference type="Gene3D" id="3.20.20.80">
    <property type="entry name" value="Glycosidases"/>
    <property type="match status" value="1"/>
</dbReference>
<comment type="similarity">
    <text evidence="1 2">Belongs to the glycosyl hydrolase 31 family.</text>
</comment>
<dbReference type="SUPFAM" id="SSF51445">
    <property type="entry name" value="(Trans)glycosidases"/>
    <property type="match status" value="1"/>
</dbReference>
<evidence type="ECO:0000313" key="5">
    <source>
        <dbReference type="EMBL" id="WAR24896.1"/>
    </source>
</evidence>
<evidence type="ECO:0000259" key="3">
    <source>
        <dbReference type="Pfam" id="PF01055"/>
    </source>
</evidence>
<dbReference type="InterPro" id="IPR017853">
    <property type="entry name" value="GH"/>
</dbReference>
<evidence type="ECO:0000256" key="2">
    <source>
        <dbReference type="RuleBase" id="RU361185"/>
    </source>
</evidence>
<sequence>MYTAVRNATGKRGFVMSRSTYPSAGRYTTHWLGDNDSFWRNLHDSIIGIIEFNWFGMPFVGADMCGFFAEATEELCQRWMQLGSFYTLSRNHNGLNMKDQDPGIFGPHVSHVSKSALEIKYSLLPFLYTQFYRVNTQGGTIIRAMWHVFPKDKRTWSLDTQFMWANALLVAPVLEQGHMHKDAYLPKSRWFDYYTVSCLDFIVVKIICLHFQIEMYCILALARSVLFFSVTHSLTLAFEIRFKNIW</sequence>
<feature type="domain" description="Glycoside hydrolase family 31 TIM barrel" evidence="3">
    <location>
        <begin position="3"/>
        <end position="130"/>
    </location>
</feature>
<reference evidence="5" key="1">
    <citation type="submission" date="2022-11" db="EMBL/GenBank/DDBJ databases">
        <title>Centuries of genome instability and evolution in soft-shell clam transmissible cancer (bioRxiv).</title>
        <authorList>
            <person name="Hart S.F.M."/>
            <person name="Yonemitsu M.A."/>
            <person name="Giersch R.M."/>
            <person name="Beal B.F."/>
            <person name="Arriagada G."/>
            <person name="Davis B.W."/>
            <person name="Ostrander E.A."/>
            <person name="Goff S.P."/>
            <person name="Metzger M.J."/>
        </authorList>
    </citation>
    <scope>NUCLEOTIDE SEQUENCE</scope>
    <source>
        <strain evidence="5">MELC-2E11</strain>
        <tissue evidence="5">Siphon/mantle</tissue>
    </source>
</reference>
<dbReference type="InterPro" id="IPR013780">
    <property type="entry name" value="Glyco_hydro_b"/>
</dbReference>
<dbReference type="EMBL" id="CP111024">
    <property type="protein sequence ID" value="WAR24896.1"/>
    <property type="molecule type" value="Genomic_DNA"/>
</dbReference>
<dbReference type="Gene3D" id="2.60.40.1180">
    <property type="entry name" value="Golgi alpha-mannosidase II"/>
    <property type="match status" value="1"/>
</dbReference>
<proteinExistence type="inferred from homology"/>